<gene>
    <name evidence="2" type="ORF">NTG6680_2110</name>
</gene>
<keyword evidence="2" id="KW-0418">Kinase</keyword>
<dbReference type="Proteomes" id="UP000839052">
    <property type="component" value="Chromosome"/>
</dbReference>
<dbReference type="EMBL" id="OU912926">
    <property type="protein sequence ID" value="CAG9933359.1"/>
    <property type="molecule type" value="Genomic_DNA"/>
</dbReference>
<dbReference type="SUPFAM" id="SSF54534">
    <property type="entry name" value="FKBP-like"/>
    <property type="match status" value="1"/>
</dbReference>
<keyword evidence="3" id="KW-1185">Reference proteome</keyword>
<feature type="domain" description="Transcription elongation factor GreA/GreB C-terminal" evidence="1">
    <location>
        <begin position="5"/>
        <end position="49"/>
    </location>
</feature>
<dbReference type="GO" id="GO:0016301">
    <property type="term" value="F:kinase activity"/>
    <property type="evidence" value="ECO:0007669"/>
    <property type="project" value="UniProtKB-KW"/>
</dbReference>
<evidence type="ECO:0000313" key="2">
    <source>
        <dbReference type="EMBL" id="CAG9933359.1"/>
    </source>
</evidence>
<dbReference type="InterPro" id="IPR001437">
    <property type="entry name" value="Tscrpt_elong_fac_GreA/B_C"/>
</dbReference>
<organism evidence="2 3">
    <name type="scientific">Candidatus Nitrotoga arctica</name>
    <dbReference type="NCBI Taxonomy" id="453162"/>
    <lineage>
        <taxon>Bacteria</taxon>
        <taxon>Pseudomonadati</taxon>
        <taxon>Pseudomonadota</taxon>
        <taxon>Betaproteobacteria</taxon>
        <taxon>Nitrosomonadales</taxon>
        <taxon>Gallionellaceae</taxon>
        <taxon>Candidatus Nitrotoga</taxon>
    </lineage>
</organism>
<evidence type="ECO:0000313" key="3">
    <source>
        <dbReference type="Proteomes" id="UP000839052"/>
    </source>
</evidence>
<dbReference type="Pfam" id="PF01272">
    <property type="entry name" value="GreA_GreB"/>
    <property type="match status" value="1"/>
</dbReference>
<reference evidence="2 3" key="1">
    <citation type="submission" date="2021-10" db="EMBL/GenBank/DDBJ databases">
        <authorList>
            <person name="Koch H."/>
        </authorList>
    </citation>
    <scope>NUCLEOTIDE SEQUENCE [LARGE SCALE GENOMIC DNA]</scope>
    <source>
        <strain evidence="2">6680</strain>
    </source>
</reference>
<dbReference type="InterPro" id="IPR036953">
    <property type="entry name" value="GreA/GreB_C_sf"/>
</dbReference>
<keyword evidence="2" id="KW-0808">Transferase</keyword>
<sequence length="60" mass="6517">MVYPDSNAHPNPVSILAPVGSALLEISIGQSIAWQVPGGQLELRVLDVRFQPEANSQLHR</sequence>
<accession>A0ABM8Z0G1</accession>
<evidence type="ECO:0000259" key="1">
    <source>
        <dbReference type="Pfam" id="PF01272"/>
    </source>
</evidence>
<dbReference type="Gene3D" id="3.10.50.30">
    <property type="entry name" value="Transcription elongation factor, GreA/GreB, C-terminal domain"/>
    <property type="match status" value="1"/>
</dbReference>
<dbReference type="RefSeq" id="WP_320412265.1">
    <property type="nucleotide sequence ID" value="NZ_OU912926.1"/>
</dbReference>
<name>A0ABM8Z0G1_9PROT</name>
<proteinExistence type="predicted"/>
<protein>
    <submittedName>
        <fullName evidence="2">Regulator of nucleoside diphosphate kinase</fullName>
    </submittedName>
</protein>